<dbReference type="SUPFAM" id="SSF56645">
    <property type="entry name" value="Acyl-CoA dehydrogenase NM domain-like"/>
    <property type="match status" value="1"/>
</dbReference>
<feature type="domain" description="Acyl-CoA oxidase/dehydrogenase middle" evidence="6">
    <location>
        <begin position="122"/>
        <end position="217"/>
    </location>
</feature>
<evidence type="ECO:0008006" key="9">
    <source>
        <dbReference type="Google" id="ProtNLM"/>
    </source>
</evidence>
<dbReference type="Gene3D" id="2.40.110.10">
    <property type="entry name" value="Butyryl-CoA Dehydrogenase, subunit A, domain 2"/>
    <property type="match status" value="1"/>
</dbReference>
<dbReference type="GO" id="GO:0003995">
    <property type="term" value="F:acyl-CoA dehydrogenase activity"/>
    <property type="evidence" value="ECO:0007669"/>
    <property type="project" value="TreeGrafter"/>
</dbReference>
<evidence type="ECO:0000259" key="6">
    <source>
        <dbReference type="Pfam" id="PF02770"/>
    </source>
</evidence>
<dbReference type="InterPro" id="IPR037069">
    <property type="entry name" value="AcylCoA_DH/ox_N_sf"/>
</dbReference>
<dbReference type="InterPro" id="IPR013786">
    <property type="entry name" value="AcylCoA_DH/ox_N"/>
</dbReference>
<dbReference type="FunFam" id="2.40.110.10:FF:000002">
    <property type="entry name" value="Acyl-CoA dehydrogenase fadE12"/>
    <property type="match status" value="1"/>
</dbReference>
<evidence type="ECO:0000256" key="2">
    <source>
        <dbReference type="ARBA" id="ARBA00009347"/>
    </source>
</evidence>
<evidence type="ECO:0000256" key="1">
    <source>
        <dbReference type="ARBA" id="ARBA00001974"/>
    </source>
</evidence>
<dbReference type="Pfam" id="PF02771">
    <property type="entry name" value="Acyl-CoA_dh_N"/>
    <property type="match status" value="1"/>
</dbReference>
<comment type="similarity">
    <text evidence="2">Belongs to the acyl-CoA dehydrogenase family.</text>
</comment>
<evidence type="ECO:0000256" key="5">
    <source>
        <dbReference type="ARBA" id="ARBA00023002"/>
    </source>
</evidence>
<dbReference type="InterPro" id="IPR006091">
    <property type="entry name" value="Acyl-CoA_Oxase/DH_mid-dom"/>
</dbReference>
<gene>
    <name evidence="8" type="ORF">METZ01_LOCUS260583</name>
</gene>
<dbReference type="FunFam" id="1.10.540.10:FF:000009">
    <property type="entry name" value="Probable acyl-CoA dehydrogenase"/>
    <property type="match status" value="1"/>
</dbReference>
<dbReference type="EMBL" id="UINC01072242">
    <property type="protein sequence ID" value="SVC07729.1"/>
    <property type="molecule type" value="Genomic_DNA"/>
</dbReference>
<proteinExistence type="inferred from homology"/>
<name>A0A382J7X0_9ZZZZ</name>
<dbReference type="Pfam" id="PF02770">
    <property type="entry name" value="Acyl-CoA_dh_M"/>
    <property type="match status" value="1"/>
</dbReference>
<evidence type="ECO:0000256" key="3">
    <source>
        <dbReference type="ARBA" id="ARBA00022630"/>
    </source>
</evidence>
<dbReference type="InterPro" id="IPR046373">
    <property type="entry name" value="Acyl-CoA_Oxase/DH_mid-dom_sf"/>
</dbReference>
<keyword evidence="5" id="KW-0560">Oxidoreductase</keyword>
<dbReference type="PANTHER" id="PTHR43884:SF12">
    <property type="entry name" value="ISOVALERYL-COA DEHYDROGENASE, MITOCHONDRIAL-RELATED"/>
    <property type="match status" value="1"/>
</dbReference>
<dbReference type="Gene3D" id="1.10.540.10">
    <property type="entry name" value="Acyl-CoA dehydrogenase/oxidase, N-terminal domain"/>
    <property type="match status" value="1"/>
</dbReference>
<evidence type="ECO:0000259" key="7">
    <source>
        <dbReference type="Pfam" id="PF02771"/>
    </source>
</evidence>
<protein>
    <recommendedName>
        <fullName evidence="9">Acyl-CoA dehydrogenase</fullName>
    </recommendedName>
</protein>
<keyword evidence="4" id="KW-0274">FAD</keyword>
<comment type="cofactor">
    <cofactor evidence="1">
        <name>FAD</name>
        <dbReference type="ChEBI" id="CHEBI:57692"/>
    </cofactor>
</comment>
<dbReference type="AlphaFoldDB" id="A0A382J7X0"/>
<evidence type="ECO:0000256" key="4">
    <source>
        <dbReference type="ARBA" id="ARBA00022827"/>
    </source>
</evidence>
<reference evidence="8" key="1">
    <citation type="submission" date="2018-05" db="EMBL/GenBank/DDBJ databases">
        <authorList>
            <person name="Lanie J.A."/>
            <person name="Ng W.-L."/>
            <person name="Kazmierczak K.M."/>
            <person name="Andrzejewski T.M."/>
            <person name="Davidsen T.M."/>
            <person name="Wayne K.J."/>
            <person name="Tettelin H."/>
            <person name="Glass J.I."/>
            <person name="Rusch D."/>
            <person name="Podicherti R."/>
            <person name="Tsui H.-C.T."/>
            <person name="Winkler M.E."/>
        </authorList>
    </citation>
    <scope>NUCLEOTIDE SEQUENCE</scope>
</reference>
<evidence type="ECO:0000313" key="8">
    <source>
        <dbReference type="EMBL" id="SVC07729.1"/>
    </source>
</evidence>
<feature type="non-terminal residue" evidence="8">
    <location>
        <position position="225"/>
    </location>
</feature>
<dbReference type="InterPro" id="IPR009100">
    <property type="entry name" value="AcylCoA_DH/oxidase_NM_dom_sf"/>
</dbReference>
<dbReference type="GO" id="GO:0050660">
    <property type="term" value="F:flavin adenine dinucleotide binding"/>
    <property type="evidence" value="ECO:0007669"/>
    <property type="project" value="InterPro"/>
</dbReference>
<accession>A0A382J7X0</accession>
<sequence length="225" mass="24974">MREKMLNDELHLFRDMVRTFIKNEIVPNVEEWSKAGMVSRDIWRKAGENGLLGTDAPEEYGGAGIDDFRYNTIIIEEAWVAGIIIGFSISNDLVIPYLLRYANDEQKARWLPKLCSGEHISALAMTEPIAGSDLANTRTTAIRDGNHYVVNGSKTFITNGALADFAIVAVKTDPEAGAKGMSLMVIERGMDGFSHGNPFEKIGQKSMDTTELFFSNVRVPEENIL</sequence>
<feature type="domain" description="Acyl-CoA dehydrogenase/oxidase N-terminal" evidence="7">
    <location>
        <begin position="8"/>
        <end position="118"/>
    </location>
</feature>
<dbReference type="PANTHER" id="PTHR43884">
    <property type="entry name" value="ACYL-COA DEHYDROGENASE"/>
    <property type="match status" value="1"/>
</dbReference>
<keyword evidence="3" id="KW-0285">Flavoprotein</keyword>
<organism evidence="8">
    <name type="scientific">marine metagenome</name>
    <dbReference type="NCBI Taxonomy" id="408172"/>
    <lineage>
        <taxon>unclassified sequences</taxon>
        <taxon>metagenomes</taxon>
        <taxon>ecological metagenomes</taxon>
    </lineage>
</organism>